<dbReference type="RefSeq" id="WP_085212259.1">
    <property type="nucleotide sequence ID" value="NZ_FXAM01000001.1"/>
</dbReference>
<keyword evidence="4 8" id="KW-0819">tRNA processing</keyword>
<dbReference type="GO" id="GO:0006400">
    <property type="term" value="P:tRNA modification"/>
    <property type="evidence" value="ECO:0007669"/>
    <property type="project" value="UniProtKB-UniRule"/>
</dbReference>
<dbReference type="STRING" id="1760988.SAMN02949497_1998"/>
<evidence type="ECO:0000256" key="1">
    <source>
        <dbReference type="ARBA" id="ARBA00004496"/>
    </source>
</evidence>
<comment type="similarity">
    <text evidence="8">Belongs to the tRNA(Ile)-lysidine synthase family.</text>
</comment>
<keyword evidence="6 8" id="KW-0067">ATP-binding</keyword>
<dbReference type="AlphaFoldDB" id="A0A1Y6D288"/>
<dbReference type="EMBL" id="FXAM01000001">
    <property type="protein sequence ID" value="SMF94672.1"/>
    <property type="molecule type" value="Genomic_DNA"/>
</dbReference>
<dbReference type="Proteomes" id="UP000192923">
    <property type="component" value="Unassembled WGS sequence"/>
</dbReference>
<dbReference type="Pfam" id="PF09179">
    <property type="entry name" value="TilS"/>
    <property type="match status" value="1"/>
</dbReference>
<dbReference type="Pfam" id="PF01171">
    <property type="entry name" value="ATP_bind_3"/>
    <property type="match status" value="1"/>
</dbReference>
<evidence type="ECO:0000256" key="7">
    <source>
        <dbReference type="ARBA" id="ARBA00048539"/>
    </source>
</evidence>
<dbReference type="InterPro" id="IPR015262">
    <property type="entry name" value="tRNA_Ile_lys_synt_subst-bd"/>
</dbReference>
<dbReference type="Gene3D" id="3.40.50.620">
    <property type="entry name" value="HUPs"/>
    <property type="match status" value="1"/>
</dbReference>
<dbReference type="SUPFAM" id="SSF56037">
    <property type="entry name" value="PheT/TilS domain"/>
    <property type="match status" value="1"/>
</dbReference>
<feature type="binding site" evidence="8">
    <location>
        <begin position="26"/>
        <end position="31"/>
    </location>
    <ligand>
        <name>ATP</name>
        <dbReference type="ChEBI" id="CHEBI:30616"/>
    </ligand>
</feature>
<keyword evidence="11" id="KW-1185">Reference proteome</keyword>
<dbReference type="InterPro" id="IPR012796">
    <property type="entry name" value="Lysidine-tRNA-synth_C"/>
</dbReference>
<accession>A0A1Y6D288</accession>
<dbReference type="CDD" id="cd01992">
    <property type="entry name" value="TilS_N"/>
    <property type="match status" value="1"/>
</dbReference>
<dbReference type="EC" id="6.3.4.19" evidence="8"/>
<dbReference type="GO" id="GO:0005737">
    <property type="term" value="C:cytoplasm"/>
    <property type="evidence" value="ECO:0007669"/>
    <property type="project" value="UniProtKB-SubCell"/>
</dbReference>
<dbReference type="NCBIfam" id="TIGR02433">
    <property type="entry name" value="lysidine_TilS_C"/>
    <property type="match status" value="1"/>
</dbReference>
<organism evidence="10 11">
    <name type="scientific">Methylomagnum ishizawai</name>
    <dbReference type="NCBI Taxonomy" id="1760988"/>
    <lineage>
        <taxon>Bacteria</taxon>
        <taxon>Pseudomonadati</taxon>
        <taxon>Pseudomonadota</taxon>
        <taxon>Gammaproteobacteria</taxon>
        <taxon>Methylococcales</taxon>
        <taxon>Methylococcaceae</taxon>
        <taxon>Methylomagnum</taxon>
    </lineage>
</organism>
<dbReference type="GO" id="GO:0032267">
    <property type="term" value="F:tRNA(Ile)-lysidine synthase activity"/>
    <property type="evidence" value="ECO:0007669"/>
    <property type="project" value="UniProtKB-EC"/>
</dbReference>
<name>A0A1Y6D288_9GAMM</name>
<comment type="subcellular location">
    <subcellularLocation>
        <location evidence="1 8">Cytoplasm</location>
    </subcellularLocation>
</comment>
<keyword evidence="2 8" id="KW-0963">Cytoplasm</keyword>
<dbReference type="Pfam" id="PF11734">
    <property type="entry name" value="TilS_C"/>
    <property type="match status" value="1"/>
</dbReference>
<comment type="catalytic activity">
    <reaction evidence="7 8">
        <text>cytidine(34) in tRNA(Ile2) + L-lysine + ATP = lysidine(34) in tRNA(Ile2) + AMP + diphosphate + H(+)</text>
        <dbReference type="Rhea" id="RHEA:43744"/>
        <dbReference type="Rhea" id="RHEA-COMP:10625"/>
        <dbReference type="Rhea" id="RHEA-COMP:10670"/>
        <dbReference type="ChEBI" id="CHEBI:15378"/>
        <dbReference type="ChEBI" id="CHEBI:30616"/>
        <dbReference type="ChEBI" id="CHEBI:32551"/>
        <dbReference type="ChEBI" id="CHEBI:33019"/>
        <dbReference type="ChEBI" id="CHEBI:82748"/>
        <dbReference type="ChEBI" id="CHEBI:83665"/>
        <dbReference type="ChEBI" id="CHEBI:456215"/>
        <dbReference type="EC" id="6.3.4.19"/>
    </reaction>
</comment>
<dbReference type="SUPFAM" id="SSF82829">
    <property type="entry name" value="MesJ substrate recognition domain-like"/>
    <property type="match status" value="1"/>
</dbReference>
<evidence type="ECO:0000256" key="6">
    <source>
        <dbReference type="ARBA" id="ARBA00022840"/>
    </source>
</evidence>
<dbReference type="SMART" id="SM00977">
    <property type="entry name" value="TilS_C"/>
    <property type="match status" value="1"/>
</dbReference>
<evidence type="ECO:0000313" key="10">
    <source>
        <dbReference type="EMBL" id="SMF94672.1"/>
    </source>
</evidence>
<protein>
    <recommendedName>
        <fullName evidence="8">tRNA(Ile)-lysidine synthase</fullName>
        <ecNumber evidence="8">6.3.4.19</ecNumber>
    </recommendedName>
    <alternativeName>
        <fullName evidence="8">tRNA(Ile)-2-lysyl-cytidine synthase</fullName>
    </alternativeName>
    <alternativeName>
        <fullName evidence="8">tRNA(Ile)-lysidine synthetase</fullName>
    </alternativeName>
</protein>
<evidence type="ECO:0000256" key="8">
    <source>
        <dbReference type="HAMAP-Rule" id="MF_01161"/>
    </source>
</evidence>
<dbReference type="Gene3D" id="1.20.59.20">
    <property type="match status" value="1"/>
</dbReference>
<proteinExistence type="inferred from homology"/>
<feature type="domain" description="Lysidine-tRNA(Ile) synthetase C-terminal" evidence="9">
    <location>
        <begin position="367"/>
        <end position="440"/>
    </location>
</feature>
<dbReference type="GO" id="GO:0005524">
    <property type="term" value="F:ATP binding"/>
    <property type="evidence" value="ECO:0007669"/>
    <property type="project" value="UniProtKB-UniRule"/>
</dbReference>
<keyword evidence="3 8" id="KW-0436">Ligase</keyword>
<evidence type="ECO:0000259" key="9">
    <source>
        <dbReference type="SMART" id="SM00977"/>
    </source>
</evidence>
<reference evidence="10 11" key="1">
    <citation type="submission" date="2016-12" db="EMBL/GenBank/DDBJ databases">
        <authorList>
            <person name="Song W.-J."/>
            <person name="Kurnit D.M."/>
        </authorList>
    </citation>
    <scope>NUCLEOTIDE SEQUENCE [LARGE SCALE GENOMIC DNA]</scope>
    <source>
        <strain evidence="10 11">175</strain>
    </source>
</reference>
<gene>
    <name evidence="8" type="primary">tilS</name>
    <name evidence="10" type="ORF">SAMN02949497_1998</name>
</gene>
<dbReference type="PANTHER" id="PTHR43033:SF1">
    <property type="entry name" value="TRNA(ILE)-LYSIDINE SYNTHASE-RELATED"/>
    <property type="match status" value="1"/>
</dbReference>
<dbReference type="PANTHER" id="PTHR43033">
    <property type="entry name" value="TRNA(ILE)-LYSIDINE SYNTHASE-RELATED"/>
    <property type="match status" value="1"/>
</dbReference>
<dbReference type="NCBIfam" id="TIGR02432">
    <property type="entry name" value="lysidine_TilS_N"/>
    <property type="match status" value="1"/>
</dbReference>
<evidence type="ECO:0000256" key="5">
    <source>
        <dbReference type="ARBA" id="ARBA00022741"/>
    </source>
</evidence>
<evidence type="ECO:0000256" key="3">
    <source>
        <dbReference type="ARBA" id="ARBA00022598"/>
    </source>
</evidence>
<dbReference type="InterPro" id="IPR012795">
    <property type="entry name" value="tRNA_Ile_lys_synt_N"/>
</dbReference>
<evidence type="ECO:0000256" key="4">
    <source>
        <dbReference type="ARBA" id="ARBA00022694"/>
    </source>
</evidence>
<evidence type="ECO:0000256" key="2">
    <source>
        <dbReference type="ARBA" id="ARBA00022490"/>
    </source>
</evidence>
<dbReference type="InterPro" id="IPR014729">
    <property type="entry name" value="Rossmann-like_a/b/a_fold"/>
</dbReference>
<dbReference type="OrthoDB" id="9807403at2"/>
<evidence type="ECO:0000313" key="11">
    <source>
        <dbReference type="Proteomes" id="UP000192923"/>
    </source>
</evidence>
<dbReference type="SUPFAM" id="SSF52402">
    <property type="entry name" value="Adenine nucleotide alpha hydrolases-like"/>
    <property type="match status" value="1"/>
</dbReference>
<dbReference type="InterPro" id="IPR011063">
    <property type="entry name" value="TilS/TtcA_N"/>
</dbReference>
<keyword evidence="5 8" id="KW-0547">Nucleotide-binding</keyword>
<comment type="function">
    <text evidence="8">Ligates lysine onto the cytidine present at position 34 of the AUA codon-specific tRNA(Ile) that contains the anticodon CAU, in an ATP-dependent manner. Cytidine is converted to lysidine, thus changing the amino acid specificity of the tRNA from methionine to isoleucine.</text>
</comment>
<comment type="domain">
    <text evidence="8">The N-terminal region contains the highly conserved SGGXDS motif, predicted to be a P-loop motif involved in ATP binding.</text>
</comment>
<sequence length="456" mass="50364">MNLSADTLRASLARHPPSPHYWIAYSGGLDSRVLLRLCAELARVSQDFRCTAVHVHHGLQAAAEHWAEQCRTTCEAEGVAFRLLRVDARPRPGQSPEEAARAARYQTLATLMATGDTLLTAQHRDDQAETLLLQLLRGAGLPGLAAMPERAAFGPGFLTRPLLDHGRAELRDYAEKLELDWLEDPSNRDLGYDRNFIRHRILPVLAERWPAVGATLSRSARHCAEAQATLAALARDLCHAALNPERGTLCVDRLLAYAAADRRLVLREWIGAKGFRTPSARVLEQVLDCALNAHPERSPAVRWREGEIRRYRNELYLLPPAGPFDSGTIIAWDGLAPLLLPDGNGELIARPIDGPGIAPGLWRTAAITVRYRQGGETCRPLGRTGSRDLKKLFQEAGIPPWVRERTPLVYVDGRLVAVGGRWICQAFAGDPAGRNIMIEWFPPPPLRALSENPATD</sequence>
<dbReference type="HAMAP" id="MF_01161">
    <property type="entry name" value="tRNA_Ile_lys_synt"/>
    <property type="match status" value="1"/>
</dbReference>
<dbReference type="InterPro" id="IPR012094">
    <property type="entry name" value="tRNA_Ile_lys_synt"/>
</dbReference>